<feature type="region of interest" description="Disordered" evidence="3">
    <location>
        <begin position="197"/>
        <end position="260"/>
    </location>
</feature>
<dbReference type="OrthoDB" id="5877310at2759"/>
<organism evidence="5 6">
    <name type="scientific">Oesophagostomum dentatum</name>
    <name type="common">Nodular worm</name>
    <dbReference type="NCBI Taxonomy" id="61180"/>
    <lineage>
        <taxon>Eukaryota</taxon>
        <taxon>Metazoa</taxon>
        <taxon>Ecdysozoa</taxon>
        <taxon>Nematoda</taxon>
        <taxon>Chromadorea</taxon>
        <taxon>Rhabditida</taxon>
        <taxon>Rhabditina</taxon>
        <taxon>Rhabditomorpha</taxon>
        <taxon>Strongyloidea</taxon>
        <taxon>Strongylidae</taxon>
        <taxon>Oesophagostomum</taxon>
    </lineage>
</organism>
<keyword evidence="1 2" id="KW-0175">Coiled coil</keyword>
<reference evidence="5 6" key="1">
    <citation type="submission" date="2014-03" db="EMBL/GenBank/DDBJ databases">
        <title>Draft genome of the hookworm Oesophagostomum dentatum.</title>
        <authorList>
            <person name="Mitreva M."/>
        </authorList>
    </citation>
    <scope>NUCLEOTIDE SEQUENCE [LARGE SCALE GENOMIC DNA]</scope>
    <source>
        <strain evidence="5 6">OD-Hann</strain>
    </source>
</reference>
<evidence type="ECO:0000313" key="6">
    <source>
        <dbReference type="Proteomes" id="UP000053660"/>
    </source>
</evidence>
<evidence type="ECO:0000256" key="3">
    <source>
        <dbReference type="SAM" id="MobiDB-lite"/>
    </source>
</evidence>
<feature type="coiled-coil region" evidence="2">
    <location>
        <begin position="96"/>
        <end position="159"/>
    </location>
</feature>
<evidence type="ECO:0000256" key="2">
    <source>
        <dbReference type="SAM" id="Coils"/>
    </source>
</evidence>
<dbReference type="AlphaFoldDB" id="A0A0B1TLU3"/>
<keyword evidence="6" id="KW-1185">Reference proteome</keyword>
<evidence type="ECO:0000256" key="1">
    <source>
        <dbReference type="ARBA" id="ARBA00023054"/>
    </source>
</evidence>
<sequence length="260" mass="29647">MMLAVNSGTNRGVNVTQSRTYLKVLAELYSEFYFYSSSTEKSEKSRSFRDLVTQHLREIEDYNLAFRLQEEEYMSHYNRNREGRRLVGNDTRQSMLEQANEAEAARRKRMEELRKITETDEEIALRLQKQFEEEERQRLAELARRDAELAQRLAQLDDLTPSSSTTLPSQLHLVPEVLATATPLIDFSDEVLTNTASTQPEDLQPRPIANVPEPPTGPALLVSSATIPTVSHPDPPITLHPTNPFLQDLSPQQSSSQTEY</sequence>
<name>A0A0B1TLU3_OESDE</name>
<dbReference type="InterPro" id="IPR039303">
    <property type="entry name" value="CCDC50"/>
</dbReference>
<dbReference type="InterPro" id="IPR029311">
    <property type="entry name" value="CCDC50_N"/>
</dbReference>
<evidence type="ECO:0000259" key="4">
    <source>
        <dbReference type="Pfam" id="PF15295"/>
    </source>
</evidence>
<dbReference type="PANTHER" id="PTHR22115:SF4">
    <property type="entry name" value="COILED-COIL DOMAIN-CONTAINING PROTEIN"/>
    <property type="match status" value="1"/>
</dbReference>
<accession>A0A0B1TLU3</accession>
<feature type="compositionally biased region" description="Low complexity" evidence="3">
    <location>
        <begin position="246"/>
        <end position="260"/>
    </location>
</feature>
<dbReference type="PANTHER" id="PTHR22115">
    <property type="entry name" value="C3ORF6 PROTEIN-RELATED"/>
    <property type="match status" value="1"/>
</dbReference>
<gene>
    <name evidence="5" type="ORF">OESDEN_03653</name>
</gene>
<dbReference type="CDD" id="cd22249">
    <property type="entry name" value="UDM1_RNF168_RNF169-like"/>
    <property type="match status" value="1"/>
</dbReference>
<feature type="domain" description="Coiled-coil" evidence="4">
    <location>
        <begin position="52"/>
        <end position="154"/>
    </location>
</feature>
<proteinExistence type="predicted"/>
<protein>
    <recommendedName>
        <fullName evidence="4">Coiled-coil domain-containing protein</fullName>
    </recommendedName>
</protein>
<dbReference type="Proteomes" id="UP000053660">
    <property type="component" value="Unassembled WGS sequence"/>
</dbReference>
<evidence type="ECO:0000313" key="5">
    <source>
        <dbReference type="EMBL" id="KHJ96380.1"/>
    </source>
</evidence>
<dbReference type="EMBL" id="KN549681">
    <property type="protein sequence ID" value="KHJ96380.1"/>
    <property type="molecule type" value="Genomic_DNA"/>
</dbReference>
<dbReference type="Pfam" id="PF15295">
    <property type="entry name" value="CCDC50_N"/>
    <property type="match status" value="1"/>
</dbReference>